<dbReference type="GO" id="GO:0005886">
    <property type="term" value="C:plasma membrane"/>
    <property type="evidence" value="ECO:0007669"/>
    <property type="project" value="UniProtKB-SubCell"/>
</dbReference>
<evidence type="ECO:0000256" key="2">
    <source>
        <dbReference type="ARBA" id="ARBA00022475"/>
    </source>
</evidence>
<evidence type="ECO:0000259" key="10">
    <source>
        <dbReference type="PROSITE" id="PS50262"/>
    </source>
</evidence>
<feature type="transmembrane region" description="Helical" evidence="9">
    <location>
        <begin position="251"/>
        <end position="273"/>
    </location>
</feature>
<dbReference type="OMA" id="IQHERNM"/>
<dbReference type="PROSITE" id="PS50262">
    <property type="entry name" value="G_PROTEIN_RECEP_F1_2"/>
    <property type="match status" value="1"/>
</dbReference>
<keyword evidence="6 9" id="KW-0472">Membrane</keyword>
<feature type="transmembrane region" description="Helical" evidence="9">
    <location>
        <begin position="102"/>
        <end position="122"/>
    </location>
</feature>
<proteinExistence type="predicted"/>
<evidence type="ECO:0000256" key="9">
    <source>
        <dbReference type="SAM" id="Phobius"/>
    </source>
</evidence>
<dbReference type="OrthoDB" id="5967898at2759"/>
<evidence type="ECO:0000256" key="3">
    <source>
        <dbReference type="ARBA" id="ARBA00022692"/>
    </source>
</evidence>
<keyword evidence="4 9" id="KW-1133">Transmembrane helix</keyword>
<dbReference type="PANTHER" id="PTHR24249:SF411">
    <property type="entry name" value="G-PROTEIN COUPLED RECEPTORS FAMILY 1 PROFILE DOMAIN-CONTAINING PROTEIN"/>
    <property type="match status" value="1"/>
</dbReference>
<dbReference type="GO" id="GO:0004930">
    <property type="term" value="F:G protein-coupled receptor activity"/>
    <property type="evidence" value="ECO:0007669"/>
    <property type="project" value="UniProtKB-KW"/>
</dbReference>
<keyword evidence="5" id="KW-0297">G-protein coupled receptor</keyword>
<dbReference type="Pfam" id="PF00001">
    <property type="entry name" value="7tm_1"/>
    <property type="match status" value="1"/>
</dbReference>
<reference evidence="12" key="1">
    <citation type="submission" date="2025-08" db="UniProtKB">
        <authorList>
            <consortium name="RefSeq"/>
        </authorList>
    </citation>
    <scope>IDENTIFICATION</scope>
</reference>
<evidence type="ECO:0000256" key="5">
    <source>
        <dbReference type="ARBA" id="ARBA00023040"/>
    </source>
</evidence>
<feature type="transmembrane region" description="Helical" evidence="9">
    <location>
        <begin position="187"/>
        <end position="213"/>
    </location>
</feature>
<evidence type="ECO:0000256" key="7">
    <source>
        <dbReference type="ARBA" id="ARBA00023170"/>
    </source>
</evidence>
<feature type="transmembrane region" description="Helical" evidence="9">
    <location>
        <begin position="20"/>
        <end position="47"/>
    </location>
</feature>
<keyword evidence="3 9" id="KW-0812">Transmembrane</keyword>
<dbReference type="InterPro" id="IPR000276">
    <property type="entry name" value="GPCR_Rhodpsn"/>
</dbReference>
<gene>
    <name evidence="12" type="primary">LOC110977100</name>
</gene>
<accession>A0A8B7Y2S6</accession>
<feature type="transmembrane region" description="Helical" evidence="9">
    <location>
        <begin position="59"/>
        <end position="82"/>
    </location>
</feature>
<keyword evidence="7" id="KW-0675">Receptor</keyword>
<dbReference type="SUPFAM" id="SSF81321">
    <property type="entry name" value="Family A G protein-coupled receptor-like"/>
    <property type="match status" value="1"/>
</dbReference>
<evidence type="ECO:0000313" key="11">
    <source>
        <dbReference type="Proteomes" id="UP000694845"/>
    </source>
</evidence>
<protein>
    <submittedName>
        <fullName evidence="12">Olfactory receptor 24-like</fullName>
    </submittedName>
</protein>
<keyword evidence="11" id="KW-1185">Reference proteome</keyword>
<name>A0A8B7Y2S6_ACAPL</name>
<keyword evidence="2" id="KW-1003">Cell membrane</keyword>
<dbReference type="KEGG" id="aplc:110977100"/>
<dbReference type="Proteomes" id="UP000694845">
    <property type="component" value="Unplaced"/>
</dbReference>
<dbReference type="PANTHER" id="PTHR24249">
    <property type="entry name" value="HISTAMINE RECEPTOR-RELATED G-PROTEIN COUPLED RECEPTOR"/>
    <property type="match status" value="1"/>
</dbReference>
<feature type="transmembrane region" description="Helical" evidence="9">
    <location>
        <begin position="143"/>
        <end position="167"/>
    </location>
</feature>
<evidence type="ECO:0000313" key="12">
    <source>
        <dbReference type="RefSeq" id="XP_022086615.1"/>
    </source>
</evidence>
<dbReference type="InterPro" id="IPR050569">
    <property type="entry name" value="TAAR"/>
</dbReference>
<evidence type="ECO:0000256" key="4">
    <source>
        <dbReference type="ARBA" id="ARBA00022989"/>
    </source>
</evidence>
<dbReference type="RefSeq" id="XP_022086615.1">
    <property type="nucleotide sequence ID" value="XM_022230923.1"/>
</dbReference>
<organism evidence="11 12">
    <name type="scientific">Acanthaster planci</name>
    <name type="common">Crown-of-thorns starfish</name>
    <dbReference type="NCBI Taxonomy" id="133434"/>
    <lineage>
        <taxon>Eukaryota</taxon>
        <taxon>Metazoa</taxon>
        <taxon>Echinodermata</taxon>
        <taxon>Eleutherozoa</taxon>
        <taxon>Asterozoa</taxon>
        <taxon>Asteroidea</taxon>
        <taxon>Valvatacea</taxon>
        <taxon>Valvatida</taxon>
        <taxon>Acanthasteridae</taxon>
        <taxon>Acanthaster</taxon>
    </lineage>
</organism>
<evidence type="ECO:0000256" key="1">
    <source>
        <dbReference type="ARBA" id="ARBA00004651"/>
    </source>
</evidence>
<evidence type="ECO:0000256" key="8">
    <source>
        <dbReference type="ARBA" id="ARBA00023224"/>
    </source>
</evidence>
<evidence type="ECO:0000256" key="6">
    <source>
        <dbReference type="ARBA" id="ARBA00023136"/>
    </source>
</evidence>
<dbReference type="CDD" id="cd00637">
    <property type="entry name" value="7tm_classA_rhodopsin-like"/>
    <property type="match status" value="1"/>
</dbReference>
<dbReference type="AlphaFoldDB" id="A0A8B7Y2S6"/>
<feature type="transmembrane region" description="Helical" evidence="9">
    <location>
        <begin position="285"/>
        <end position="306"/>
    </location>
</feature>
<dbReference type="InterPro" id="IPR017452">
    <property type="entry name" value="GPCR_Rhodpsn_7TM"/>
</dbReference>
<feature type="domain" description="G-protein coupled receptors family 1 profile" evidence="10">
    <location>
        <begin position="38"/>
        <end position="304"/>
    </location>
</feature>
<dbReference type="Gene3D" id="1.20.1070.10">
    <property type="entry name" value="Rhodopsin 7-helix transmembrane proteins"/>
    <property type="match status" value="1"/>
</dbReference>
<sequence length="328" mass="36175">MESNTSGSPDTDHYPGSSPVAYGLLVTIIPCAVISLVIHLYIIFSVVFNSALHSASNYFLANLCASIAMSSALSAVLIIPQLLPTVRAYDDSVTTPSQTTSLVYVAVISVTVSFVCSCAIVAGDRYVKVAYPLRYLDLMTNKACGLLIGSCWVSSLVVSAGFGVSFGSKLQFTNTADFESLRQTPPYRIFTLFFTVIVCLGVLVITGFVVSLLRIARQQQRKIQHERNMLPNAGKNGVRQLRRGFSTTKGYIFYLGSFNLVWIPYAIGFNLLYCLQVELSLALNFVVVTMLLAYLQLMYGTLFLTFMQAEHRKVLRSTWTAVAQKLKR</sequence>
<comment type="subcellular location">
    <subcellularLocation>
        <location evidence="1">Cell membrane</location>
        <topology evidence="1">Multi-pass membrane protein</topology>
    </subcellularLocation>
</comment>
<keyword evidence="8" id="KW-0807">Transducer</keyword>
<dbReference type="GeneID" id="110977100"/>